<sequence>MLLRTRITLLSSLLFAVAGLTVEAQTGAAGRIGGRIFNAAGEPVAGTVVTVQERATGALVKTVSTDARGEFAAGELKPGAYVLAYGYAGDTAAVELTAEKPVADAGRLMLAEDETIMLQKLQVSAEREAFYNSIDRKTYDVGKDVASTTGTAGDLLQNIPSIQVDVEGEVSLRGDQNVTILINGRSSAQMNSNQAEALEQLSADRIERVDVITNPSSKYRPDGTGGIINIILKDGGKPGWSATARANVGNEGRYNGSLYATYNPGPFDVFASVSQRHEERPFEVERSRTQRDANGQTTGSSVSRTDEERSFDSTTLETGGAYRFGKETELTAAVNYGTRDRAWASTQTTVNRDGAGAVTEDYDRLRTGDEEETEYEAELALSHGFDGGGRKLVVELGHESETEEGGDFYANRFRTPGGAEEHERTVVKETSRETELKADYVHPFANGTKLETGYALLAEASDVDFRGSFLDNATQQWVVDVQTTNRFVYESQVHAAYATYAAAVGPVGLQGGLRFEQALTDADQRTAGIVREKDYARVYPSVHASYDLTAAQQLKLSYSHRVRRPDQRDLNPYPQYSDPQNLRAGNPDLEPEDIHSIEAGWQYRGDGATYLASVYQRYRYDGITEVTRDLGNGVLLTTSDNLATSRFTGVELGATAKPLPGLSLNFGGNIYREEIDAANLGFAGTRAEIAWDAKLNTAWEVNKKLSLQLTSGYRAARLTPQGERRPMAISNLGARYAATNRTAFVLTVSDVFGTFKGRTVLDTASLSSDTTMRRGASVVYFGVVHQFGGDAKRRGEEMQFDEGMGGE</sequence>
<keyword evidence="13" id="KW-1185">Reference proteome</keyword>
<dbReference type="GO" id="GO:0009279">
    <property type="term" value="C:cell outer membrane"/>
    <property type="evidence" value="ECO:0007669"/>
    <property type="project" value="UniProtKB-SubCell"/>
</dbReference>
<evidence type="ECO:0000256" key="6">
    <source>
        <dbReference type="ARBA" id="ARBA00023136"/>
    </source>
</evidence>
<keyword evidence="4" id="KW-0812">Transmembrane</keyword>
<name>A0A290Q4U7_9BACT</name>
<dbReference type="PANTHER" id="PTHR30069:SF29">
    <property type="entry name" value="HEMOGLOBIN AND HEMOGLOBIN-HAPTOGLOBIN-BINDING PROTEIN 1-RELATED"/>
    <property type="match status" value="1"/>
</dbReference>
<dbReference type="Pfam" id="PF07715">
    <property type="entry name" value="Plug"/>
    <property type="match status" value="1"/>
</dbReference>
<evidence type="ECO:0008006" key="14">
    <source>
        <dbReference type="Google" id="ProtNLM"/>
    </source>
</evidence>
<dbReference type="InterPro" id="IPR041700">
    <property type="entry name" value="OMP_b-brl_3"/>
</dbReference>
<evidence type="ECO:0000256" key="3">
    <source>
        <dbReference type="ARBA" id="ARBA00022452"/>
    </source>
</evidence>
<dbReference type="InterPro" id="IPR012910">
    <property type="entry name" value="Plug_dom"/>
</dbReference>
<keyword evidence="5 9" id="KW-0732">Signal</keyword>
<dbReference type="SUPFAM" id="SSF49464">
    <property type="entry name" value="Carboxypeptidase regulatory domain-like"/>
    <property type="match status" value="1"/>
</dbReference>
<organism evidence="12 13">
    <name type="scientific">Nibricoccus aquaticus</name>
    <dbReference type="NCBI Taxonomy" id="2576891"/>
    <lineage>
        <taxon>Bacteria</taxon>
        <taxon>Pseudomonadati</taxon>
        <taxon>Verrucomicrobiota</taxon>
        <taxon>Opitutia</taxon>
        <taxon>Opitutales</taxon>
        <taxon>Opitutaceae</taxon>
        <taxon>Nibricoccus</taxon>
    </lineage>
</organism>
<dbReference type="GO" id="GO:0044718">
    <property type="term" value="P:siderophore transmembrane transport"/>
    <property type="evidence" value="ECO:0007669"/>
    <property type="project" value="TreeGrafter"/>
</dbReference>
<feature type="chain" id="PRO_5013149159" description="TonB-dependent receptor" evidence="9">
    <location>
        <begin position="25"/>
        <end position="807"/>
    </location>
</feature>
<proteinExistence type="predicted"/>
<feature type="compositionally biased region" description="Basic and acidic residues" evidence="8">
    <location>
        <begin position="278"/>
        <end position="291"/>
    </location>
</feature>
<dbReference type="EMBL" id="CP023344">
    <property type="protein sequence ID" value="ATC63514.1"/>
    <property type="molecule type" value="Genomic_DNA"/>
</dbReference>
<gene>
    <name evidence="12" type="ORF">CMV30_05840</name>
</gene>
<protein>
    <recommendedName>
        <fullName evidence="14">TonB-dependent receptor</fullName>
    </recommendedName>
</protein>
<evidence type="ECO:0000256" key="9">
    <source>
        <dbReference type="SAM" id="SignalP"/>
    </source>
</evidence>
<evidence type="ECO:0000313" key="13">
    <source>
        <dbReference type="Proteomes" id="UP000217265"/>
    </source>
</evidence>
<keyword evidence="6" id="KW-0472">Membrane</keyword>
<accession>A0A290Q4U7</accession>
<dbReference type="SUPFAM" id="SSF56935">
    <property type="entry name" value="Porins"/>
    <property type="match status" value="1"/>
</dbReference>
<comment type="subcellular location">
    <subcellularLocation>
        <location evidence="1">Cell outer membrane</location>
        <topology evidence="1">Multi-pass membrane protein</topology>
    </subcellularLocation>
</comment>
<feature type="signal peptide" evidence="9">
    <location>
        <begin position="1"/>
        <end position="24"/>
    </location>
</feature>
<evidence type="ECO:0000256" key="5">
    <source>
        <dbReference type="ARBA" id="ARBA00022729"/>
    </source>
</evidence>
<evidence type="ECO:0000256" key="2">
    <source>
        <dbReference type="ARBA" id="ARBA00022448"/>
    </source>
</evidence>
<feature type="compositionally biased region" description="Polar residues" evidence="8">
    <location>
        <begin position="292"/>
        <end position="303"/>
    </location>
</feature>
<dbReference type="Proteomes" id="UP000217265">
    <property type="component" value="Chromosome"/>
</dbReference>
<feature type="domain" description="Outer membrane protein beta-barrel" evidence="11">
    <location>
        <begin position="383"/>
        <end position="777"/>
    </location>
</feature>
<evidence type="ECO:0000259" key="11">
    <source>
        <dbReference type="Pfam" id="PF14905"/>
    </source>
</evidence>
<feature type="domain" description="TonB-dependent receptor plug" evidence="10">
    <location>
        <begin position="149"/>
        <end position="227"/>
    </location>
</feature>
<evidence type="ECO:0000256" key="4">
    <source>
        <dbReference type="ARBA" id="ARBA00022692"/>
    </source>
</evidence>
<dbReference type="InterPro" id="IPR008969">
    <property type="entry name" value="CarboxyPept-like_regulatory"/>
</dbReference>
<feature type="region of interest" description="Disordered" evidence="8">
    <location>
        <begin position="278"/>
        <end position="318"/>
    </location>
</feature>
<dbReference type="PANTHER" id="PTHR30069">
    <property type="entry name" value="TONB-DEPENDENT OUTER MEMBRANE RECEPTOR"/>
    <property type="match status" value="1"/>
</dbReference>
<evidence type="ECO:0000313" key="12">
    <source>
        <dbReference type="EMBL" id="ATC63514.1"/>
    </source>
</evidence>
<dbReference type="GO" id="GO:0015344">
    <property type="term" value="F:siderophore uptake transmembrane transporter activity"/>
    <property type="evidence" value="ECO:0007669"/>
    <property type="project" value="TreeGrafter"/>
</dbReference>
<keyword evidence="7" id="KW-0998">Cell outer membrane</keyword>
<keyword evidence="2" id="KW-0813">Transport</keyword>
<keyword evidence="3" id="KW-1134">Transmembrane beta strand</keyword>
<dbReference type="Gene3D" id="2.170.130.10">
    <property type="entry name" value="TonB-dependent receptor, plug domain"/>
    <property type="match status" value="1"/>
</dbReference>
<evidence type="ECO:0000256" key="7">
    <source>
        <dbReference type="ARBA" id="ARBA00023237"/>
    </source>
</evidence>
<evidence type="ECO:0000256" key="8">
    <source>
        <dbReference type="SAM" id="MobiDB-lite"/>
    </source>
</evidence>
<dbReference type="KEGG" id="vbh:CMV30_05840"/>
<evidence type="ECO:0000259" key="10">
    <source>
        <dbReference type="Pfam" id="PF07715"/>
    </source>
</evidence>
<dbReference type="RefSeq" id="WP_096055146.1">
    <property type="nucleotide sequence ID" value="NZ_CP023344.1"/>
</dbReference>
<dbReference type="InterPro" id="IPR039426">
    <property type="entry name" value="TonB-dep_rcpt-like"/>
</dbReference>
<dbReference type="Gene3D" id="2.60.40.1120">
    <property type="entry name" value="Carboxypeptidase-like, regulatory domain"/>
    <property type="match status" value="1"/>
</dbReference>
<dbReference type="Pfam" id="PF14905">
    <property type="entry name" value="OMP_b-brl_3"/>
    <property type="match status" value="1"/>
</dbReference>
<dbReference type="InterPro" id="IPR036942">
    <property type="entry name" value="Beta-barrel_TonB_sf"/>
</dbReference>
<dbReference type="InterPro" id="IPR037066">
    <property type="entry name" value="Plug_dom_sf"/>
</dbReference>
<reference evidence="12 13" key="1">
    <citation type="submission" date="2017-09" db="EMBL/GenBank/DDBJ databases">
        <title>Complete genome sequence of Verrucomicrobial strain HZ-65, isolated from freshwater.</title>
        <authorList>
            <person name="Choi A."/>
        </authorList>
    </citation>
    <scope>NUCLEOTIDE SEQUENCE [LARGE SCALE GENOMIC DNA]</scope>
    <source>
        <strain evidence="12 13">HZ-65</strain>
    </source>
</reference>
<dbReference type="Pfam" id="PF13620">
    <property type="entry name" value="CarboxypepD_reg"/>
    <property type="match status" value="1"/>
</dbReference>
<evidence type="ECO:0000256" key="1">
    <source>
        <dbReference type="ARBA" id="ARBA00004571"/>
    </source>
</evidence>
<dbReference type="AlphaFoldDB" id="A0A290Q4U7"/>
<dbReference type="Gene3D" id="2.40.170.20">
    <property type="entry name" value="TonB-dependent receptor, beta-barrel domain"/>
    <property type="match status" value="1"/>
</dbReference>
<feature type="region of interest" description="Disordered" evidence="8">
    <location>
        <begin position="561"/>
        <end position="588"/>
    </location>
</feature>
<dbReference type="OrthoDB" id="910296at2"/>